<dbReference type="GO" id="GO:0030248">
    <property type="term" value="F:cellulose binding"/>
    <property type="evidence" value="ECO:0007669"/>
    <property type="project" value="InterPro"/>
</dbReference>
<evidence type="ECO:0000259" key="4">
    <source>
        <dbReference type="PROSITE" id="PS51164"/>
    </source>
</evidence>
<accession>A0AAV9T3D6</accession>
<protein>
    <submittedName>
        <fullName evidence="5">Cellulose-binding family II</fullName>
    </submittedName>
</protein>
<dbReference type="SMART" id="SM00236">
    <property type="entry name" value="fCBD"/>
    <property type="match status" value="1"/>
</dbReference>
<dbReference type="PROSITE" id="PS00562">
    <property type="entry name" value="CBM1_1"/>
    <property type="match status" value="1"/>
</dbReference>
<sequence length="410" mass="43699">MPSFSSTATLLALAATSALALVPTSAKSDLDGSVWKALEGQSPAVVGPQRRNRPVKRQSGWNPPAALAAPLAEVWDHCEKTYDGTIESYKGWGWDQVVANNGSLNICVRWDSTAPVTAAQRTKIASVYAAQYQKWFKWAYGFDGFPYTNVDVNVVGWAVRDAALLQGSTDGIDVYTTYKDPDGVPACAVGCERSAHVDGDFSGCEAGEGRHFDQSLWLTDGLEGGFGSYWGQQIGREYLLNNIDSENVHILLHEMGHSFGLDDFYDWTPTGQNKFIMLAGASMEITEFDGWMYRNWWYELSKNRGWTKSTTSNSGAAASASASASASAAPIVKENAAASPTSAPVATSAPAVAPAPTPVEQSDAEDSDAAESGVAVGRWAQCGGSGYTGATACAAGLTCTKTNQWYSQCL</sequence>
<dbReference type="PROSITE" id="PS51164">
    <property type="entry name" value="CBM1_2"/>
    <property type="match status" value="1"/>
</dbReference>
<gene>
    <name evidence="5" type="ORF">QIS74_09155</name>
</gene>
<dbReference type="Proteomes" id="UP001327957">
    <property type="component" value="Unassembled WGS sequence"/>
</dbReference>
<dbReference type="InterPro" id="IPR000254">
    <property type="entry name" value="CBD"/>
</dbReference>
<dbReference type="InterPro" id="IPR035971">
    <property type="entry name" value="CBD_sf"/>
</dbReference>
<feature type="region of interest" description="Disordered" evidence="2">
    <location>
        <begin position="342"/>
        <end position="372"/>
    </location>
</feature>
<proteinExistence type="predicted"/>
<evidence type="ECO:0000313" key="6">
    <source>
        <dbReference type="Proteomes" id="UP001327957"/>
    </source>
</evidence>
<name>A0AAV9T3D6_9PEZI</name>
<keyword evidence="6" id="KW-1185">Reference proteome</keyword>
<dbReference type="PANTHER" id="PTHR35606">
    <property type="entry name" value="CELLULOSE-BINDING FAMILY II PROTEIN"/>
    <property type="match status" value="1"/>
</dbReference>
<dbReference type="SUPFAM" id="SSF57180">
    <property type="entry name" value="Cellulose-binding domain"/>
    <property type="match status" value="1"/>
</dbReference>
<dbReference type="Pfam" id="PF00734">
    <property type="entry name" value="CBM_1"/>
    <property type="match status" value="1"/>
</dbReference>
<dbReference type="SUPFAM" id="SSF55486">
    <property type="entry name" value="Metalloproteases ('zincins'), catalytic domain"/>
    <property type="match status" value="1"/>
</dbReference>
<dbReference type="GO" id="GO:0005975">
    <property type="term" value="P:carbohydrate metabolic process"/>
    <property type="evidence" value="ECO:0007669"/>
    <property type="project" value="InterPro"/>
</dbReference>
<evidence type="ECO:0000256" key="2">
    <source>
        <dbReference type="SAM" id="MobiDB-lite"/>
    </source>
</evidence>
<dbReference type="EMBL" id="JASAOK010000044">
    <property type="protein sequence ID" value="KAK6213153.1"/>
    <property type="molecule type" value="Genomic_DNA"/>
</dbReference>
<keyword evidence="1 3" id="KW-0732">Signal</keyword>
<reference evidence="5 6" key="1">
    <citation type="submission" date="2023-04" db="EMBL/GenBank/DDBJ databases">
        <title>Colletotrichum tabacum stain YC1 causing leaf anthracnose on Nicotiana tabacum(L.) cv.</title>
        <authorList>
            <person name="Ji Z."/>
            <person name="Wang M."/>
            <person name="Zhang J."/>
            <person name="Wang N."/>
            <person name="Zhou Z."/>
        </authorList>
    </citation>
    <scope>NUCLEOTIDE SEQUENCE [LARGE SCALE GENOMIC DNA]</scope>
    <source>
        <strain evidence="5 6">YC1</strain>
    </source>
</reference>
<feature type="chain" id="PRO_5043698695" evidence="3">
    <location>
        <begin position="21"/>
        <end position="410"/>
    </location>
</feature>
<feature type="compositionally biased region" description="Low complexity" evidence="2">
    <location>
        <begin position="342"/>
        <end position="354"/>
    </location>
</feature>
<evidence type="ECO:0000313" key="5">
    <source>
        <dbReference type="EMBL" id="KAK6213153.1"/>
    </source>
</evidence>
<comment type="caution">
    <text evidence="5">The sequence shown here is derived from an EMBL/GenBank/DDBJ whole genome shotgun (WGS) entry which is preliminary data.</text>
</comment>
<dbReference type="GO" id="GO:0005576">
    <property type="term" value="C:extracellular region"/>
    <property type="evidence" value="ECO:0007669"/>
    <property type="project" value="InterPro"/>
</dbReference>
<evidence type="ECO:0000256" key="3">
    <source>
        <dbReference type="SAM" id="SignalP"/>
    </source>
</evidence>
<evidence type="ECO:0000256" key="1">
    <source>
        <dbReference type="ARBA" id="ARBA00022729"/>
    </source>
</evidence>
<dbReference type="AlphaFoldDB" id="A0AAV9T3D6"/>
<organism evidence="5 6">
    <name type="scientific">Colletotrichum tabaci</name>
    <dbReference type="NCBI Taxonomy" id="1209068"/>
    <lineage>
        <taxon>Eukaryota</taxon>
        <taxon>Fungi</taxon>
        <taxon>Dikarya</taxon>
        <taxon>Ascomycota</taxon>
        <taxon>Pezizomycotina</taxon>
        <taxon>Sordariomycetes</taxon>
        <taxon>Hypocreomycetidae</taxon>
        <taxon>Glomerellales</taxon>
        <taxon>Glomerellaceae</taxon>
        <taxon>Colletotrichum</taxon>
        <taxon>Colletotrichum destructivum species complex</taxon>
    </lineage>
</organism>
<feature type="domain" description="CBM1" evidence="4">
    <location>
        <begin position="374"/>
        <end position="410"/>
    </location>
</feature>
<dbReference type="PANTHER" id="PTHR35606:SF4">
    <property type="entry name" value="CELLULOSE-BINDING FAMILY II PROTEIN"/>
    <property type="match status" value="1"/>
</dbReference>
<feature type="signal peptide" evidence="3">
    <location>
        <begin position="1"/>
        <end position="20"/>
    </location>
</feature>